<organism evidence="1 2">
    <name type="scientific">Portunus trituberculatus</name>
    <name type="common">Swimming crab</name>
    <name type="synonym">Neptunus trituberculatus</name>
    <dbReference type="NCBI Taxonomy" id="210409"/>
    <lineage>
        <taxon>Eukaryota</taxon>
        <taxon>Metazoa</taxon>
        <taxon>Ecdysozoa</taxon>
        <taxon>Arthropoda</taxon>
        <taxon>Crustacea</taxon>
        <taxon>Multicrustacea</taxon>
        <taxon>Malacostraca</taxon>
        <taxon>Eumalacostraca</taxon>
        <taxon>Eucarida</taxon>
        <taxon>Decapoda</taxon>
        <taxon>Pleocyemata</taxon>
        <taxon>Brachyura</taxon>
        <taxon>Eubrachyura</taxon>
        <taxon>Portunoidea</taxon>
        <taxon>Portunidae</taxon>
        <taxon>Portuninae</taxon>
        <taxon>Portunus</taxon>
    </lineage>
</organism>
<dbReference type="EMBL" id="VSRR010001673">
    <property type="protein sequence ID" value="MPC26942.1"/>
    <property type="molecule type" value="Genomic_DNA"/>
</dbReference>
<evidence type="ECO:0000313" key="1">
    <source>
        <dbReference type="EMBL" id="MPC26942.1"/>
    </source>
</evidence>
<comment type="caution">
    <text evidence="1">The sequence shown here is derived from an EMBL/GenBank/DDBJ whole genome shotgun (WGS) entry which is preliminary data.</text>
</comment>
<evidence type="ECO:0000313" key="2">
    <source>
        <dbReference type="Proteomes" id="UP000324222"/>
    </source>
</evidence>
<gene>
    <name evidence="1" type="ORF">E2C01_020094</name>
</gene>
<accession>A0A5B7DYX7</accession>
<dbReference type="AlphaFoldDB" id="A0A5B7DYX7"/>
<protein>
    <submittedName>
        <fullName evidence="1">Uncharacterized protein</fullName>
    </submittedName>
</protein>
<name>A0A5B7DYX7_PORTR</name>
<reference evidence="1 2" key="1">
    <citation type="submission" date="2019-05" db="EMBL/GenBank/DDBJ databases">
        <title>Another draft genome of Portunus trituberculatus and its Hox gene families provides insights of decapod evolution.</title>
        <authorList>
            <person name="Jeong J.-H."/>
            <person name="Song I."/>
            <person name="Kim S."/>
            <person name="Choi T."/>
            <person name="Kim D."/>
            <person name="Ryu S."/>
            <person name="Kim W."/>
        </authorList>
    </citation>
    <scope>NUCLEOTIDE SEQUENCE [LARGE SCALE GENOMIC DNA]</scope>
    <source>
        <tissue evidence="1">Muscle</tissue>
    </source>
</reference>
<proteinExistence type="predicted"/>
<dbReference type="Proteomes" id="UP000324222">
    <property type="component" value="Unassembled WGS sequence"/>
</dbReference>
<sequence>MMLVKQPASVAKILLSTSISQNFCSSVKYLSRMKTFESPRVAILTGGVGSAAPVERAVATLDHRAARDRVPHTWVETEAWVCGAPRPLSWPDGASVAICQ</sequence>
<keyword evidence="2" id="KW-1185">Reference proteome</keyword>